<name>W9YM06_9EURO</name>
<keyword evidence="2" id="KW-0812">Transmembrane</keyword>
<evidence type="ECO:0000256" key="2">
    <source>
        <dbReference type="SAM" id="Phobius"/>
    </source>
</evidence>
<feature type="signal peptide" evidence="3">
    <location>
        <begin position="1"/>
        <end position="21"/>
    </location>
</feature>
<feature type="region of interest" description="Disordered" evidence="1">
    <location>
        <begin position="126"/>
        <end position="150"/>
    </location>
</feature>
<keyword evidence="3" id="KW-0732">Signal</keyword>
<gene>
    <name evidence="4" type="ORF">A1O1_01985</name>
</gene>
<organism evidence="4 5">
    <name type="scientific">Capronia coronata CBS 617.96</name>
    <dbReference type="NCBI Taxonomy" id="1182541"/>
    <lineage>
        <taxon>Eukaryota</taxon>
        <taxon>Fungi</taxon>
        <taxon>Dikarya</taxon>
        <taxon>Ascomycota</taxon>
        <taxon>Pezizomycotina</taxon>
        <taxon>Eurotiomycetes</taxon>
        <taxon>Chaetothyriomycetidae</taxon>
        <taxon>Chaetothyriales</taxon>
        <taxon>Herpotrichiellaceae</taxon>
        <taxon>Capronia</taxon>
    </lineage>
</organism>
<dbReference type="GeneID" id="19156886"/>
<dbReference type="RefSeq" id="XP_007721087.1">
    <property type="nucleotide sequence ID" value="XM_007722897.1"/>
</dbReference>
<dbReference type="OrthoDB" id="10651267at2759"/>
<dbReference type="HOGENOM" id="CLU_595796_0_0_1"/>
<accession>W9YM06</accession>
<feature type="region of interest" description="Disordered" evidence="1">
    <location>
        <begin position="184"/>
        <end position="210"/>
    </location>
</feature>
<sequence length="459" mass="47828">MALTNLLTFASLVSPFAPTLAPPPPSASFTTQVKTDSVAVESAWPTHALTGINTPAEPPWSVLSMTGPPITDSFSSILSVDLTTTIESDTSLVTATATTALLVSSASSTWTPGASVSSESIKSVTATAPTSLPVSSSSSAWTPGASVSSEPTKSVTAVTSFTVSSTATTKTTPTTMETALTTTKPAPTTTKTTPATGSSTISPPPSPTKSAAAAHKAKARMIKLLSIIIPTAFIFVVILAALGYWLRSRRRERKRADELARKADWFDQAYIDNIKRQFASLDPTKTGVLGPDSPINGPVDGEGVLTVRKRRTANTTPITTPRRSLVRTASQAMKRYGVFINPLAMNPAGPSQEDLNAASYELSSSIGGGSSSSSLASSVAYSGNNSPTGTVIVSRAPAPFFLSANPLEDVFVSDSPTSRALPAWVYGTEEEALPRLPSPVTTYYSTSSDTAEANQERGI</sequence>
<protein>
    <recommendedName>
        <fullName evidence="6">Mid2 domain-containing protein</fullName>
    </recommendedName>
</protein>
<evidence type="ECO:0000313" key="4">
    <source>
        <dbReference type="EMBL" id="EXJ93593.1"/>
    </source>
</evidence>
<evidence type="ECO:0000313" key="5">
    <source>
        <dbReference type="Proteomes" id="UP000019484"/>
    </source>
</evidence>
<keyword evidence="5" id="KW-1185">Reference proteome</keyword>
<evidence type="ECO:0000256" key="1">
    <source>
        <dbReference type="SAM" id="MobiDB-lite"/>
    </source>
</evidence>
<keyword evidence="2" id="KW-0472">Membrane</keyword>
<comment type="caution">
    <text evidence="4">The sequence shown here is derived from an EMBL/GenBank/DDBJ whole genome shotgun (WGS) entry which is preliminary data.</text>
</comment>
<evidence type="ECO:0008006" key="6">
    <source>
        <dbReference type="Google" id="ProtNLM"/>
    </source>
</evidence>
<feature type="transmembrane region" description="Helical" evidence="2">
    <location>
        <begin position="224"/>
        <end position="246"/>
    </location>
</feature>
<reference evidence="4 5" key="1">
    <citation type="submission" date="2013-03" db="EMBL/GenBank/DDBJ databases">
        <title>The Genome Sequence of Capronia coronata CBS 617.96.</title>
        <authorList>
            <consortium name="The Broad Institute Genomics Platform"/>
            <person name="Cuomo C."/>
            <person name="de Hoog S."/>
            <person name="Gorbushina A."/>
            <person name="Walker B."/>
            <person name="Young S.K."/>
            <person name="Zeng Q."/>
            <person name="Gargeya S."/>
            <person name="Fitzgerald M."/>
            <person name="Haas B."/>
            <person name="Abouelleil A."/>
            <person name="Allen A.W."/>
            <person name="Alvarado L."/>
            <person name="Arachchi H.M."/>
            <person name="Berlin A.M."/>
            <person name="Chapman S.B."/>
            <person name="Gainer-Dewar J."/>
            <person name="Goldberg J."/>
            <person name="Griggs A."/>
            <person name="Gujja S."/>
            <person name="Hansen M."/>
            <person name="Howarth C."/>
            <person name="Imamovic A."/>
            <person name="Ireland A."/>
            <person name="Larimer J."/>
            <person name="McCowan C."/>
            <person name="Murphy C."/>
            <person name="Pearson M."/>
            <person name="Poon T.W."/>
            <person name="Priest M."/>
            <person name="Roberts A."/>
            <person name="Saif S."/>
            <person name="Shea T."/>
            <person name="Sisk P."/>
            <person name="Sykes S."/>
            <person name="Wortman J."/>
            <person name="Nusbaum C."/>
            <person name="Birren B."/>
        </authorList>
    </citation>
    <scope>NUCLEOTIDE SEQUENCE [LARGE SCALE GENOMIC DNA]</scope>
    <source>
        <strain evidence="4 5">CBS 617.96</strain>
    </source>
</reference>
<dbReference type="eggNOG" id="ENOG502T5F5">
    <property type="taxonomic scope" value="Eukaryota"/>
</dbReference>
<feature type="region of interest" description="Disordered" evidence="1">
    <location>
        <begin position="438"/>
        <end position="459"/>
    </location>
</feature>
<dbReference type="EMBL" id="AMWN01000002">
    <property type="protein sequence ID" value="EXJ93593.1"/>
    <property type="molecule type" value="Genomic_DNA"/>
</dbReference>
<feature type="chain" id="PRO_5004932890" description="Mid2 domain-containing protein" evidence="3">
    <location>
        <begin position="22"/>
        <end position="459"/>
    </location>
</feature>
<dbReference type="Proteomes" id="UP000019484">
    <property type="component" value="Unassembled WGS sequence"/>
</dbReference>
<feature type="compositionally biased region" description="Low complexity" evidence="1">
    <location>
        <begin position="184"/>
        <end position="201"/>
    </location>
</feature>
<dbReference type="AlphaFoldDB" id="W9YM06"/>
<proteinExistence type="predicted"/>
<evidence type="ECO:0000256" key="3">
    <source>
        <dbReference type="SAM" id="SignalP"/>
    </source>
</evidence>
<keyword evidence="2" id="KW-1133">Transmembrane helix</keyword>